<evidence type="ECO:0000313" key="1">
    <source>
        <dbReference type="EMBL" id="KAE9047981.1"/>
    </source>
</evidence>
<dbReference type="Proteomes" id="UP000429607">
    <property type="component" value="Unassembled WGS sequence"/>
</dbReference>
<proteinExistence type="predicted"/>
<reference evidence="2 4" key="1">
    <citation type="submission" date="2018-08" db="EMBL/GenBank/DDBJ databases">
        <title>Genomic investigation of the strawberry pathogen Phytophthora fragariae indicates pathogenicity is determined by transcriptional variation in three key races.</title>
        <authorList>
            <person name="Adams T.M."/>
            <person name="Armitage A.D."/>
            <person name="Sobczyk M.K."/>
            <person name="Bates H.J."/>
            <person name="Dunwell J.M."/>
            <person name="Nellist C.F."/>
            <person name="Harrison R.J."/>
        </authorList>
    </citation>
    <scope>NUCLEOTIDE SEQUENCE [LARGE SCALE GENOMIC DNA]</scope>
    <source>
        <strain evidence="1 3">SCRP249</strain>
        <strain evidence="2 4">SCRP333</strain>
    </source>
</reference>
<dbReference type="EMBL" id="QXFV01000156">
    <property type="protein sequence ID" value="KAE9047981.1"/>
    <property type="molecule type" value="Genomic_DNA"/>
</dbReference>
<dbReference type="Proteomes" id="UP000434957">
    <property type="component" value="Unassembled WGS sequence"/>
</dbReference>
<dbReference type="AlphaFoldDB" id="A0A6A4FTQ4"/>
<dbReference type="EMBL" id="QXFT01000063">
    <property type="protein sequence ID" value="KAE9356874.1"/>
    <property type="molecule type" value="Genomic_DNA"/>
</dbReference>
<name>A0A6A4FTQ4_9STRA</name>
<evidence type="ECO:0000313" key="4">
    <source>
        <dbReference type="Proteomes" id="UP000434957"/>
    </source>
</evidence>
<protein>
    <submittedName>
        <fullName evidence="2">Uncharacterized protein</fullName>
    </submittedName>
</protein>
<gene>
    <name evidence="1" type="ORF">PR001_g3991</name>
    <name evidence="2" type="ORF">PR003_g2070</name>
</gene>
<keyword evidence="4" id="KW-1185">Reference proteome</keyword>
<sequence>MIDFELPPRAPAPLREVLQVLYMKASANGLTVHLMAYPWVKIPLWYDLAEYPELHVEHWRFWLNGLRVFGEWGLHAPLPANAALIQRRKQRWRRWPPAWSSTA</sequence>
<evidence type="ECO:0000313" key="3">
    <source>
        <dbReference type="Proteomes" id="UP000429607"/>
    </source>
</evidence>
<organism evidence="2 4">
    <name type="scientific">Phytophthora rubi</name>
    <dbReference type="NCBI Taxonomy" id="129364"/>
    <lineage>
        <taxon>Eukaryota</taxon>
        <taxon>Sar</taxon>
        <taxon>Stramenopiles</taxon>
        <taxon>Oomycota</taxon>
        <taxon>Peronosporomycetes</taxon>
        <taxon>Peronosporales</taxon>
        <taxon>Peronosporaceae</taxon>
        <taxon>Phytophthora</taxon>
    </lineage>
</organism>
<comment type="caution">
    <text evidence="2">The sequence shown here is derived from an EMBL/GenBank/DDBJ whole genome shotgun (WGS) entry which is preliminary data.</text>
</comment>
<accession>A0A6A4FTQ4</accession>
<evidence type="ECO:0000313" key="2">
    <source>
        <dbReference type="EMBL" id="KAE9356874.1"/>
    </source>
</evidence>